<dbReference type="RefSeq" id="WP_084272308.1">
    <property type="nucleotide sequence ID" value="NZ_FWYE01000001.1"/>
</dbReference>
<organism evidence="2 3">
    <name type="scientific">Picrophilus torridus (strain ATCC 700027 / DSM 9790 / JCM 10055 / NBRC 100828 / KAW 2/3)</name>
    <dbReference type="NCBI Taxonomy" id="1122961"/>
    <lineage>
        <taxon>Archaea</taxon>
        <taxon>Methanobacteriati</taxon>
        <taxon>Thermoplasmatota</taxon>
        <taxon>Thermoplasmata</taxon>
        <taxon>Thermoplasmatales</taxon>
        <taxon>Picrophilaceae</taxon>
        <taxon>Picrophilus</taxon>
    </lineage>
</organism>
<evidence type="ECO:0000313" key="3">
    <source>
        <dbReference type="Proteomes" id="UP000192315"/>
    </source>
</evidence>
<proteinExistence type="predicted"/>
<dbReference type="Proteomes" id="UP000192315">
    <property type="component" value="Unassembled WGS sequence"/>
</dbReference>
<reference evidence="2 3" key="1">
    <citation type="submission" date="2017-04" db="EMBL/GenBank/DDBJ databases">
        <authorList>
            <person name="Varghese N."/>
            <person name="Submissions S."/>
        </authorList>
    </citation>
    <scope>NUCLEOTIDE SEQUENCE [LARGE SCALE GENOMIC DNA]</scope>
    <source>
        <strain evidence="2 3">DSM 9789</strain>
    </source>
</reference>
<protein>
    <submittedName>
        <fullName evidence="2">HTH DNA binding domain</fullName>
    </submittedName>
</protein>
<accession>A0A8G2FVI8</accession>
<keyword evidence="3" id="KW-1185">Reference proteome</keyword>
<feature type="domain" description="HTH bat-type" evidence="1">
    <location>
        <begin position="159"/>
        <end position="204"/>
    </location>
</feature>
<dbReference type="PANTHER" id="PTHR34236:SF1">
    <property type="entry name" value="DIMETHYL SULFOXIDE REDUCTASE TRANSCRIPTIONAL ACTIVATOR"/>
    <property type="match status" value="1"/>
</dbReference>
<dbReference type="Pfam" id="PF04967">
    <property type="entry name" value="HTH_10"/>
    <property type="match status" value="1"/>
</dbReference>
<evidence type="ECO:0000313" key="2">
    <source>
        <dbReference type="EMBL" id="SMD30262.1"/>
    </source>
</evidence>
<dbReference type="AlphaFoldDB" id="A0A8G2FVI8"/>
<dbReference type="EMBL" id="FWYE01000001">
    <property type="protein sequence ID" value="SMD30262.1"/>
    <property type="molecule type" value="Genomic_DNA"/>
</dbReference>
<dbReference type="PANTHER" id="PTHR34236">
    <property type="entry name" value="DIMETHYL SULFOXIDE REDUCTASE TRANSCRIPTIONAL ACTIVATOR"/>
    <property type="match status" value="1"/>
</dbReference>
<sequence length="209" mass="24323">MNVTYVLSYDKCFTSAIVRMFDVRLRILKKEITEDNHLKEIVEIFSVNPAAIENAIEYLSEYDHIYNLEVISRNDKLALVNIVTDQCPIFNIMKNFGMHGNEYPMMERVDRDGKMFWKIKLDSMHKVNHISEALREKLSIDDISVKIDKGRTIDTRSIYILKEAYELGFFNVPKSIGLNELSEILHIPPTTLNLILRRALKTVLDESLK</sequence>
<dbReference type="InterPro" id="IPR007050">
    <property type="entry name" value="HTH_bacterioopsin"/>
</dbReference>
<gene>
    <name evidence="2" type="ORF">SAMN02745355_0131</name>
</gene>
<comment type="caution">
    <text evidence="2">The sequence shown here is derived from an EMBL/GenBank/DDBJ whole genome shotgun (WGS) entry which is preliminary data.</text>
</comment>
<name>A0A8G2FVI8_PICTO</name>
<evidence type="ECO:0000259" key="1">
    <source>
        <dbReference type="Pfam" id="PF04967"/>
    </source>
</evidence>